<accession>A0A8B5W6B1</accession>
<dbReference type="EMBL" id="PDXQ01000001">
    <property type="protein sequence ID" value="TRZ34806.1"/>
    <property type="molecule type" value="Genomic_DNA"/>
</dbReference>
<dbReference type="Pfam" id="PF04230">
    <property type="entry name" value="PS_pyruv_trans"/>
    <property type="match status" value="1"/>
</dbReference>
<sequence>MVNKTFLRKLKYNFEYWTGSKEYIIDNGSDEQKLFILDQPAHGNLGDQAIAFAENEYLKRILPKREIIEITEDVLLPRLKSLQKSINSDDIIFLNGGGNFGNLYLRYEEVRRMVISKFPNNRIIIFPQTIFFEDTTQGKKELIKSQSIYNKHKYLTIVAREPQSYKLIKKYFDKVNIIETPDIVLSLELALEEFPREGIITLLRDDKEKKEMPQISSLLVELSKQFEISTSDTHLGENFFERIDHQNRKSILNEKWKEIAQHKLVITDRLHGMIFSYITKTPCIVFSNSNYKIRETYKKYLSESKSIMFIENMDDSEIISIVKELISKPFDSIENFENNYTILEKIIKGE</sequence>
<evidence type="ECO:0000313" key="3">
    <source>
        <dbReference type="Proteomes" id="UP000316316"/>
    </source>
</evidence>
<dbReference type="InterPro" id="IPR007345">
    <property type="entry name" value="Polysacch_pyruvyl_Trfase"/>
</dbReference>
<protein>
    <recommendedName>
        <fullName evidence="1">Polysaccharide pyruvyl transferase domain-containing protein</fullName>
    </recommendedName>
</protein>
<organism evidence="2 3">
    <name type="scientific">Enterococcus avium</name>
    <name type="common">Streptococcus avium</name>
    <dbReference type="NCBI Taxonomy" id="33945"/>
    <lineage>
        <taxon>Bacteria</taxon>
        <taxon>Bacillati</taxon>
        <taxon>Bacillota</taxon>
        <taxon>Bacilli</taxon>
        <taxon>Lactobacillales</taxon>
        <taxon>Enterococcaceae</taxon>
        <taxon>Enterococcus</taxon>
    </lineage>
</organism>
<proteinExistence type="predicted"/>
<feature type="domain" description="Polysaccharide pyruvyl transferase" evidence="1">
    <location>
        <begin position="44"/>
        <end position="290"/>
    </location>
</feature>
<evidence type="ECO:0000313" key="2">
    <source>
        <dbReference type="EMBL" id="TRZ34806.1"/>
    </source>
</evidence>
<name>A0A8B5W6B1_ENTAV</name>
<evidence type="ECO:0000259" key="1">
    <source>
        <dbReference type="Pfam" id="PF04230"/>
    </source>
</evidence>
<dbReference type="AlphaFoldDB" id="A0A8B5W6B1"/>
<dbReference type="Proteomes" id="UP000316316">
    <property type="component" value="Unassembled WGS sequence"/>
</dbReference>
<gene>
    <name evidence="2" type="ORF">AUF17_12185</name>
</gene>
<comment type="caution">
    <text evidence="2">The sequence shown here is derived from an EMBL/GenBank/DDBJ whole genome shotgun (WGS) entry which is preliminary data.</text>
</comment>
<reference evidence="2 3" key="1">
    <citation type="submission" date="2017-10" db="EMBL/GenBank/DDBJ databases">
        <title>FDA dAtabase for Regulatory Grade micrObial Sequences (FDA-ARGOS): Supporting development and validation of Infectious Disease Dx tests.</title>
        <authorList>
            <person name="Campos J."/>
            <person name="Goldberg B."/>
            <person name="Tallon L.J."/>
            <person name="Sadzewicz L."/>
            <person name="Sengamalay N."/>
            <person name="Ott S."/>
            <person name="Godinez A."/>
            <person name="Nagaraj S."/>
            <person name="Vyas G."/>
            <person name="Aluvathingal J."/>
            <person name="Nadendla S."/>
            <person name="Geyer C."/>
            <person name="Nandy P."/>
            <person name="Hobson J."/>
            <person name="Sichtig H."/>
        </authorList>
    </citation>
    <scope>NUCLEOTIDE SEQUENCE [LARGE SCALE GENOMIC DNA]</scope>
    <source>
        <strain evidence="2 3">FDAARGOS_185</strain>
    </source>
</reference>